<name>A0AAV4GA23_9GAST</name>
<accession>A0AAV4GA23</accession>
<organism evidence="2 3">
    <name type="scientific">Elysia marginata</name>
    <dbReference type="NCBI Taxonomy" id="1093978"/>
    <lineage>
        <taxon>Eukaryota</taxon>
        <taxon>Metazoa</taxon>
        <taxon>Spiralia</taxon>
        <taxon>Lophotrochozoa</taxon>
        <taxon>Mollusca</taxon>
        <taxon>Gastropoda</taxon>
        <taxon>Heterobranchia</taxon>
        <taxon>Euthyneura</taxon>
        <taxon>Panpulmonata</taxon>
        <taxon>Sacoglossa</taxon>
        <taxon>Placobranchoidea</taxon>
        <taxon>Plakobranchidae</taxon>
        <taxon>Elysia</taxon>
    </lineage>
</organism>
<protein>
    <submittedName>
        <fullName evidence="2">Uncharacterized protein</fullName>
    </submittedName>
</protein>
<evidence type="ECO:0000256" key="1">
    <source>
        <dbReference type="SAM" id="MobiDB-lite"/>
    </source>
</evidence>
<dbReference type="Proteomes" id="UP000762676">
    <property type="component" value="Unassembled WGS sequence"/>
</dbReference>
<feature type="compositionally biased region" description="Pro residues" evidence="1">
    <location>
        <begin position="252"/>
        <end position="270"/>
    </location>
</feature>
<feature type="compositionally biased region" description="Low complexity" evidence="1">
    <location>
        <begin position="198"/>
        <end position="213"/>
    </location>
</feature>
<feature type="compositionally biased region" description="Pro residues" evidence="1">
    <location>
        <begin position="544"/>
        <end position="574"/>
    </location>
</feature>
<dbReference type="EMBL" id="BMAT01004896">
    <property type="protein sequence ID" value="GFR82522.1"/>
    <property type="molecule type" value="Genomic_DNA"/>
</dbReference>
<sequence>MVFKSALLVCRPCSLPEIRNKRRSKSLMRIVLDSHHNKGLPQVAPQGEGHTAARRALKSTKKFRAPSVPPSAGQAASETHKDQGPSRVGVSAEKTGSSGTLVDQAHNEQPQRPTRQKKQSDSQGSQRKEHAHSASSGQTAERKHVLAEMNTPCETTTNAVTSAASGIPKARSSKRRPAPLPTQAPQISTVNVPVKTELQQASSDNSSSLQDSNHQGTSQTSMPTQVAERSARPDLALHTSRVRDSASDNEAPPLPSTAPPPLPSSPPPPLVAAANPLSTPGQLDSAEEISIEYTVAVNLSSSEFISGVERAPSSSSHQHTLESNTDTMFGDRKEKNTGSTDVTTVGTMEQQKISRQVAALENNNNETKTNTGLEDGDSLDSDISTDDESNENTKGGTYDFFSPGDSGRLSWSLTSSADDDLTNFSNNENGVVLISSTGNYSKMAPNSATQGDSDTPPPQPSYTLQTSSPSTRNIKPVLKNTVTDSVTASSSVMVLSTPKHNILELDTDTFEPIASESSSTQRPPSPVHKPPSLTLKTPKSPLQTPKPPLQTQKPPSPTQKPPSPLHIQPSPPTAAPSAPSATQMNREHHDLLASTAALIKSQKSATPRDVSPQKSQGPQSPTRASPVNEKVVKSGGLALFSPRLGADHDADILKLTKENELVAKAMHFAEMTQPKSPTFVVRKAHQDGDDQSQPVESNDLKKHQAKSPTFVNGCSRLLIKDIILITFFFDLLSKWPICFPTSAQTCCFTLSSNTNISSNNTNINSNNNNINSSNITYINSSNNTNINSNNNTNINSSNNTNINSNNSTNISSNNNNINSSNNTNINSNKNANINSSNNTNISNNTIINNSNNNIININ</sequence>
<feature type="region of interest" description="Disordered" evidence="1">
    <location>
        <begin position="442"/>
        <end position="474"/>
    </location>
</feature>
<feature type="compositionally biased region" description="Polar residues" evidence="1">
    <location>
        <begin position="442"/>
        <end position="453"/>
    </location>
</feature>
<feature type="compositionally biased region" description="Low complexity" evidence="1">
    <location>
        <begin position="533"/>
        <end position="543"/>
    </location>
</feature>
<feature type="region of interest" description="Disordered" evidence="1">
    <location>
        <begin position="797"/>
        <end position="823"/>
    </location>
</feature>
<reference evidence="2 3" key="1">
    <citation type="journal article" date="2021" name="Elife">
        <title>Chloroplast acquisition without the gene transfer in kleptoplastic sea slugs, Plakobranchus ocellatus.</title>
        <authorList>
            <person name="Maeda T."/>
            <person name="Takahashi S."/>
            <person name="Yoshida T."/>
            <person name="Shimamura S."/>
            <person name="Takaki Y."/>
            <person name="Nagai Y."/>
            <person name="Toyoda A."/>
            <person name="Suzuki Y."/>
            <person name="Arimoto A."/>
            <person name="Ishii H."/>
            <person name="Satoh N."/>
            <person name="Nishiyama T."/>
            <person name="Hasebe M."/>
            <person name="Maruyama T."/>
            <person name="Minagawa J."/>
            <person name="Obokata J."/>
            <person name="Shigenobu S."/>
        </authorList>
    </citation>
    <scope>NUCLEOTIDE SEQUENCE [LARGE SCALE GENOMIC DNA]</scope>
</reference>
<feature type="compositionally biased region" description="Polar residues" evidence="1">
    <location>
        <begin position="612"/>
        <end position="625"/>
    </location>
</feature>
<feature type="region of interest" description="Disordered" evidence="1">
    <location>
        <begin position="309"/>
        <end position="341"/>
    </location>
</feature>
<feature type="compositionally biased region" description="Low complexity" evidence="1">
    <location>
        <begin position="361"/>
        <end position="371"/>
    </location>
</feature>
<evidence type="ECO:0000313" key="2">
    <source>
        <dbReference type="EMBL" id="GFR82522.1"/>
    </source>
</evidence>
<proteinExistence type="predicted"/>
<gene>
    <name evidence="2" type="ORF">ElyMa_002364900</name>
</gene>
<feature type="compositionally biased region" description="Polar residues" evidence="1">
    <location>
        <begin position="94"/>
        <end position="113"/>
    </location>
</feature>
<feature type="region of interest" description="Disordered" evidence="1">
    <location>
        <begin position="836"/>
        <end position="858"/>
    </location>
</feature>
<evidence type="ECO:0000313" key="3">
    <source>
        <dbReference type="Proteomes" id="UP000762676"/>
    </source>
</evidence>
<feature type="region of interest" description="Disordered" evidence="1">
    <location>
        <begin position="682"/>
        <end position="705"/>
    </location>
</feature>
<feature type="compositionally biased region" description="Acidic residues" evidence="1">
    <location>
        <begin position="374"/>
        <end position="390"/>
    </location>
</feature>
<comment type="caution">
    <text evidence="2">The sequence shown here is derived from an EMBL/GenBank/DDBJ whole genome shotgun (WGS) entry which is preliminary data.</text>
</comment>
<feature type="region of interest" description="Disordered" evidence="1">
    <location>
        <begin position="361"/>
        <end position="402"/>
    </location>
</feature>
<dbReference type="PANTHER" id="PTHR42264">
    <property type="entry name" value="EPHRIN_REC_LIKE DOMAIN-CONTAINING PROTEIN"/>
    <property type="match status" value="1"/>
</dbReference>
<dbReference type="AlphaFoldDB" id="A0AAV4GA23"/>
<keyword evidence="3" id="KW-1185">Reference proteome</keyword>
<feature type="compositionally biased region" description="Polar residues" evidence="1">
    <location>
        <begin position="312"/>
        <end position="327"/>
    </location>
</feature>
<feature type="compositionally biased region" description="Polar residues" evidence="1">
    <location>
        <begin position="152"/>
        <end position="164"/>
    </location>
</feature>
<feature type="region of interest" description="Disordered" evidence="1">
    <location>
        <begin position="513"/>
        <end position="585"/>
    </location>
</feature>
<feature type="region of interest" description="Disordered" evidence="1">
    <location>
        <begin position="602"/>
        <end position="628"/>
    </location>
</feature>
<feature type="compositionally biased region" description="Polar residues" evidence="1">
    <location>
        <begin position="214"/>
        <end position="224"/>
    </location>
</feature>
<feature type="compositionally biased region" description="Polar residues" evidence="1">
    <location>
        <begin position="461"/>
        <end position="473"/>
    </location>
</feature>
<feature type="region of interest" description="Disordered" evidence="1">
    <location>
        <begin position="60"/>
        <end position="282"/>
    </location>
</feature>